<dbReference type="InterPro" id="IPR011549">
    <property type="entry name" value="RibD_C"/>
</dbReference>
<evidence type="ECO:0000256" key="10">
    <source>
        <dbReference type="ARBA" id="ARBA00023002"/>
    </source>
</evidence>
<dbReference type="InterPro" id="IPR016193">
    <property type="entry name" value="Cytidine_deaminase-like"/>
</dbReference>
<evidence type="ECO:0000256" key="13">
    <source>
        <dbReference type="ARBA" id="ARBA00049886"/>
    </source>
</evidence>
<protein>
    <recommendedName>
        <fullName evidence="14">Riboflavin biosynthesis protein RibD</fullName>
    </recommendedName>
    <domain>
        <recommendedName>
            <fullName evidence="14">Diaminohydroxyphosphoribosylaminopyrimidine deaminase</fullName>
            <shortName evidence="14">DRAP deaminase</shortName>
            <ecNumber evidence="14">3.5.4.26</ecNumber>
        </recommendedName>
        <alternativeName>
            <fullName evidence="14">Riboflavin-specific deaminase</fullName>
        </alternativeName>
    </domain>
    <domain>
        <recommendedName>
            <fullName evidence="14">5-amino-6-(5-phosphoribosylamino)uracil reductase</fullName>
            <ecNumber evidence="14">1.1.1.193</ecNumber>
        </recommendedName>
        <alternativeName>
            <fullName evidence="14">HTP reductase</fullName>
        </alternativeName>
    </domain>
</protein>
<dbReference type="EC" id="1.1.1.193" evidence="14"/>
<dbReference type="InterPro" id="IPR016192">
    <property type="entry name" value="APOBEC/CMP_deaminase_Zn-bd"/>
</dbReference>
<keyword evidence="10 14" id="KW-0560">Oxidoreductase</keyword>
<evidence type="ECO:0000256" key="14">
    <source>
        <dbReference type="PIRNR" id="PIRNR006769"/>
    </source>
</evidence>
<evidence type="ECO:0000259" key="15">
    <source>
        <dbReference type="PROSITE" id="PS51747"/>
    </source>
</evidence>
<comment type="function">
    <text evidence="1 14">Converts 2,5-diamino-6-(ribosylamino)-4(3h)-pyrimidinone 5'-phosphate into 5-amino-6-(ribosylamino)-2,4(1h,3h)-pyrimidinedione 5'-phosphate.</text>
</comment>
<dbReference type="PROSITE" id="PS00903">
    <property type="entry name" value="CYT_DCMP_DEAMINASES_1"/>
    <property type="match status" value="1"/>
</dbReference>
<keyword evidence="14 16" id="KW-0378">Hydrolase</keyword>
<feature type="domain" description="CMP/dCMP-type deaminase" evidence="15">
    <location>
        <begin position="1"/>
        <end position="118"/>
    </location>
</feature>
<keyword evidence="7 14" id="KW-0479">Metal-binding</keyword>
<keyword evidence="17" id="KW-1185">Reference proteome</keyword>
<keyword evidence="8 14" id="KW-0862">Zinc</keyword>
<comment type="pathway">
    <text evidence="2 14">Cofactor biosynthesis; riboflavin biosynthesis; 5-amino-6-(D-ribitylamino)uracil from GTP: step 2/4.</text>
</comment>
<evidence type="ECO:0000256" key="1">
    <source>
        <dbReference type="ARBA" id="ARBA00002151"/>
    </source>
</evidence>
<comment type="pathway">
    <text evidence="3 14">Cofactor biosynthesis; riboflavin biosynthesis; 5-amino-6-(D-ribitylamino)uracil from GTP: step 3/4.</text>
</comment>
<comment type="similarity">
    <text evidence="5 14">In the C-terminal section; belongs to the HTP reductase family.</text>
</comment>
<organism evidence="16 17">
    <name type="scientific">Mammaliicoccus fleurettii</name>
    <dbReference type="NCBI Taxonomy" id="150056"/>
    <lineage>
        <taxon>Bacteria</taxon>
        <taxon>Bacillati</taxon>
        <taxon>Bacillota</taxon>
        <taxon>Bacilli</taxon>
        <taxon>Bacillales</taxon>
        <taxon>Staphylococcaceae</taxon>
        <taxon>Mammaliicoccus</taxon>
    </lineage>
</organism>
<dbReference type="GO" id="GO:0008703">
    <property type="term" value="F:5-amino-6-(5-phosphoribosylamino)uracil reductase activity"/>
    <property type="evidence" value="ECO:0007669"/>
    <property type="project" value="UniProtKB-EC"/>
</dbReference>
<evidence type="ECO:0000256" key="5">
    <source>
        <dbReference type="ARBA" id="ARBA00007417"/>
    </source>
</evidence>
<dbReference type="InterPro" id="IPR002125">
    <property type="entry name" value="CMP_dCMP_dom"/>
</dbReference>
<evidence type="ECO:0000256" key="6">
    <source>
        <dbReference type="ARBA" id="ARBA00022619"/>
    </source>
</evidence>
<dbReference type="RefSeq" id="WP_078357577.1">
    <property type="nucleotide sequence ID" value="NZ_JAAQPD010000003.1"/>
</dbReference>
<evidence type="ECO:0000256" key="8">
    <source>
        <dbReference type="ARBA" id="ARBA00022833"/>
    </source>
</evidence>
<evidence type="ECO:0000256" key="11">
    <source>
        <dbReference type="ARBA" id="ARBA00023268"/>
    </source>
</evidence>
<keyword evidence="11" id="KW-0511">Multifunctional enzyme</keyword>
<dbReference type="Pfam" id="PF01872">
    <property type="entry name" value="RibD_C"/>
    <property type="match status" value="1"/>
</dbReference>
<name>A0ABS5MMN4_9STAP</name>
<evidence type="ECO:0000256" key="12">
    <source>
        <dbReference type="ARBA" id="ARBA00049861"/>
    </source>
</evidence>
<dbReference type="CDD" id="cd01284">
    <property type="entry name" value="Riboflavin_deaminase-reductase"/>
    <property type="match status" value="1"/>
</dbReference>
<dbReference type="NCBIfam" id="TIGR00227">
    <property type="entry name" value="ribD_Cterm"/>
    <property type="match status" value="1"/>
</dbReference>
<dbReference type="Gene3D" id="3.40.430.10">
    <property type="entry name" value="Dihydrofolate Reductase, subunit A"/>
    <property type="match status" value="1"/>
</dbReference>
<dbReference type="GO" id="GO:0008835">
    <property type="term" value="F:diaminohydroxyphosphoribosylaminopyrimidine deaminase activity"/>
    <property type="evidence" value="ECO:0007669"/>
    <property type="project" value="UniProtKB-EC"/>
</dbReference>
<comment type="catalytic activity">
    <reaction evidence="12 14">
        <text>5-amino-6-(5-phospho-D-ribitylamino)uracil + NADP(+) = 5-amino-6-(5-phospho-D-ribosylamino)uracil + NADPH + H(+)</text>
        <dbReference type="Rhea" id="RHEA:17845"/>
        <dbReference type="ChEBI" id="CHEBI:15378"/>
        <dbReference type="ChEBI" id="CHEBI:57783"/>
        <dbReference type="ChEBI" id="CHEBI:58349"/>
        <dbReference type="ChEBI" id="CHEBI:58421"/>
        <dbReference type="ChEBI" id="CHEBI:58453"/>
        <dbReference type="EC" id="1.1.1.193"/>
    </reaction>
</comment>
<dbReference type="InterPro" id="IPR050765">
    <property type="entry name" value="Riboflavin_Biosynth_HTPR"/>
</dbReference>
<comment type="cofactor">
    <cofactor evidence="14">
        <name>Zn(2+)</name>
        <dbReference type="ChEBI" id="CHEBI:29105"/>
    </cofactor>
    <text evidence="14">Binds 1 zinc ion.</text>
</comment>
<evidence type="ECO:0000256" key="2">
    <source>
        <dbReference type="ARBA" id="ARBA00004882"/>
    </source>
</evidence>
<dbReference type="InterPro" id="IPR002734">
    <property type="entry name" value="RibDG_C"/>
</dbReference>
<reference evidence="16 17" key="1">
    <citation type="submission" date="2021-05" db="EMBL/GenBank/DDBJ databases">
        <title>Staphylococcus fleurettii isolated from lake water in First Nation community in Manitoba, Canada.</title>
        <authorList>
            <person name="Bashar S."/>
            <person name="Murdock A."/>
            <person name="Patidar R."/>
            <person name="Golding G."/>
            <person name="Farenhorst A."/>
            <person name="Kumar A."/>
        </authorList>
    </citation>
    <scope>NUCLEOTIDE SEQUENCE [LARGE SCALE GENOMIC DNA]</scope>
    <source>
        <strain evidence="16 17">SF002</strain>
    </source>
</reference>
<proteinExistence type="inferred from homology"/>
<dbReference type="Proteomes" id="UP000681586">
    <property type="component" value="Unassembled WGS sequence"/>
</dbReference>
<comment type="similarity">
    <text evidence="4 14">In the N-terminal section; belongs to the cytidine and deoxycytidylate deaminase family.</text>
</comment>
<dbReference type="EMBL" id="JAGXBM010000005">
    <property type="protein sequence ID" value="MBS3696911.1"/>
    <property type="molecule type" value="Genomic_DNA"/>
</dbReference>
<dbReference type="PIRSF" id="PIRSF006769">
    <property type="entry name" value="RibD"/>
    <property type="match status" value="1"/>
</dbReference>
<dbReference type="PANTHER" id="PTHR38011">
    <property type="entry name" value="DIHYDROFOLATE REDUCTASE FAMILY PROTEIN (AFU_ORTHOLOGUE AFUA_8G06820)"/>
    <property type="match status" value="1"/>
</dbReference>
<gene>
    <name evidence="16" type="primary">ribD</name>
    <name evidence="16" type="ORF">JJQ58_05490</name>
</gene>
<dbReference type="PROSITE" id="PS51747">
    <property type="entry name" value="CYT_DCMP_DEAMINASES_2"/>
    <property type="match status" value="1"/>
</dbReference>
<evidence type="ECO:0000256" key="3">
    <source>
        <dbReference type="ARBA" id="ARBA00004910"/>
    </source>
</evidence>
<keyword evidence="9 14" id="KW-0521">NADP</keyword>
<dbReference type="NCBIfam" id="TIGR00326">
    <property type="entry name" value="eubact_ribD"/>
    <property type="match status" value="1"/>
</dbReference>
<dbReference type="Pfam" id="PF00383">
    <property type="entry name" value="dCMP_cyt_deam_1"/>
    <property type="match status" value="1"/>
</dbReference>
<keyword evidence="6 14" id="KW-0686">Riboflavin biosynthesis</keyword>
<comment type="caution">
    <text evidence="16">The sequence shown here is derived from an EMBL/GenBank/DDBJ whole genome shotgun (WGS) entry which is preliminary data.</text>
</comment>
<comment type="catalytic activity">
    <reaction evidence="13 14">
        <text>2,5-diamino-6-hydroxy-4-(5-phosphoribosylamino)-pyrimidine + H2O + H(+) = 5-amino-6-(5-phospho-D-ribosylamino)uracil + NH4(+)</text>
        <dbReference type="Rhea" id="RHEA:21868"/>
        <dbReference type="ChEBI" id="CHEBI:15377"/>
        <dbReference type="ChEBI" id="CHEBI:15378"/>
        <dbReference type="ChEBI" id="CHEBI:28938"/>
        <dbReference type="ChEBI" id="CHEBI:58453"/>
        <dbReference type="ChEBI" id="CHEBI:58614"/>
        <dbReference type="EC" id="3.5.4.26"/>
    </reaction>
</comment>
<sequence length="348" mass="38847">MNQYLEFAIDLADRLQGQTGTNPSVGAVIVKNNRIIGFGAHLKKGESHAEIQALKMAGTQAEDATIYVSLEPCSHYGLTPPCSKAIIDSGIKSVVYAVKDQSLKNSGHEMLQEAGIEVSHEPSERAQALYNSFFQQQNTKLPFVTLKISTSMDGKVATDAKESKWITSKEVKQDVLNLRSQHDAIITGGMTVREDDPLLTTRSEELKDPKRIILTQQSDFNEELKIFKDENNPVIVMSDSNHFKVNENQNIEIVNKEGSNLKNVLYQLYEAGYAQIMVEAGPTLVSKFIEQDLVDQLIIYQAPKMIGGQGKYQYYQTNDVYPLSNSKLFKIISTEIIGGDLKIILRKK</sequence>
<dbReference type="SUPFAM" id="SSF53597">
    <property type="entry name" value="Dihydrofolate reductase-like"/>
    <property type="match status" value="1"/>
</dbReference>
<dbReference type="InterPro" id="IPR004794">
    <property type="entry name" value="Eubact_RibD"/>
</dbReference>
<dbReference type="PANTHER" id="PTHR38011:SF7">
    <property type="entry name" value="2,5-DIAMINO-6-RIBOSYLAMINO-4(3H)-PYRIMIDINONE 5'-PHOSPHATE REDUCTASE"/>
    <property type="match status" value="1"/>
</dbReference>
<dbReference type="SUPFAM" id="SSF53927">
    <property type="entry name" value="Cytidine deaminase-like"/>
    <property type="match status" value="1"/>
</dbReference>
<evidence type="ECO:0000313" key="16">
    <source>
        <dbReference type="EMBL" id="MBS3696911.1"/>
    </source>
</evidence>
<evidence type="ECO:0000256" key="9">
    <source>
        <dbReference type="ARBA" id="ARBA00022857"/>
    </source>
</evidence>
<dbReference type="Gene3D" id="3.40.140.10">
    <property type="entry name" value="Cytidine Deaminase, domain 2"/>
    <property type="match status" value="1"/>
</dbReference>
<dbReference type="EC" id="3.5.4.26" evidence="14"/>
<evidence type="ECO:0000256" key="4">
    <source>
        <dbReference type="ARBA" id="ARBA00005259"/>
    </source>
</evidence>
<accession>A0ABS5MMN4</accession>
<evidence type="ECO:0000313" key="17">
    <source>
        <dbReference type="Proteomes" id="UP000681586"/>
    </source>
</evidence>
<dbReference type="InterPro" id="IPR024072">
    <property type="entry name" value="DHFR-like_dom_sf"/>
</dbReference>
<evidence type="ECO:0000256" key="7">
    <source>
        <dbReference type="ARBA" id="ARBA00022723"/>
    </source>
</evidence>
<dbReference type="GeneID" id="86197028"/>